<keyword evidence="2" id="KW-1185">Reference proteome</keyword>
<dbReference type="Proteomes" id="UP001162992">
    <property type="component" value="Chromosome 17"/>
</dbReference>
<gene>
    <name evidence="1" type="ORF">O6H91_17G002000</name>
</gene>
<dbReference type="EMBL" id="CM055108">
    <property type="protein sequence ID" value="KAJ7524373.1"/>
    <property type="molecule type" value="Genomic_DNA"/>
</dbReference>
<name>A0ACC2B3M4_DIPCM</name>
<organism evidence="1 2">
    <name type="scientific">Diphasiastrum complanatum</name>
    <name type="common">Issler's clubmoss</name>
    <name type="synonym">Lycopodium complanatum</name>
    <dbReference type="NCBI Taxonomy" id="34168"/>
    <lineage>
        <taxon>Eukaryota</taxon>
        <taxon>Viridiplantae</taxon>
        <taxon>Streptophyta</taxon>
        <taxon>Embryophyta</taxon>
        <taxon>Tracheophyta</taxon>
        <taxon>Lycopodiopsida</taxon>
        <taxon>Lycopodiales</taxon>
        <taxon>Lycopodiaceae</taxon>
        <taxon>Lycopodioideae</taxon>
        <taxon>Diphasiastrum</taxon>
    </lineage>
</organism>
<evidence type="ECO:0000313" key="2">
    <source>
        <dbReference type="Proteomes" id="UP001162992"/>
    </source>
</evidence>
<comment type="caution">
    <text evidence="1">The sequence shown here is derived from an EMBL/GenBank/DDBJ whole genome shotgun (WGS) entry which is preliminary data.</text>
</comment>
<accession>A0ACC2B3M4</accession>
<proteinExistence type="predicted"/>
<reference evidence="2" key="1">
    <citation type="journal article" date="2024" name="Proc. Natl. Acad. Sci. U.S.A.">
        <title>Extraordinary preservation of gene collinearity over three hundred million years revealed in homosporous lycophytes.</title>
        <authorList>
            <person name="Li C."/>
            <person name="Wickell D."/>
            <person name="Kuo L.Y."/>
            <person name="Chen X."/>
            <person name="Nie B."/>
            <person name="Liao X."/>
            <person name="Peng D."/>
            <person name="Ji J."/>
            <person name="Jenkins J."/>
            <person name="Williams M."/>
            <person name="Shu S."/>
            <person name="Plott C."/>
            <person name="Barry K."/>
            <person name="Rajasekar S."/>
            <person name="Grimwood J."/>
            <person name="Han X."/>
            <person name="Sun S."/>
            <person name="Hou Z."/>
            <person name="He W."/>
            <person name="Dai G."/>
            <person name="Sun C."/>
            <person name="Schmutz J."/>
            <person name="Leebens-Mack J.H."/>
            <person name="Li F.W."/>
            <person name="Wang L."/>
        </authorList>
    </citation>
    <scope>NUCLEOTIDE SEQUENCE [LARGE SCALE GENOMIC DNA]</scope>
    <source>
        <strain evidence="2">cv. PW_Plant_1</strain>
    </source>
</reference>
<protein>
    <submittedName>
        <fullName evidence="1">Uncharacterized protein</fullName>
    </submittedName>
</protein>
<sequence>MLRNAPLEKMAEASNSDEGFSSALMDNYPFDPQQAYEEASVQDRQQQLPDENKAAGKGLLQEDIPSSSSHEVDLASHDETHKAIVHEVQQQQLFQSFSVADNIQNNKPAEISQKIQAAEWQTEEAAKREEKLADLEQKCVKLEKQLAEKDSILESLKKAHEQIRASRGEVERSSQAEKEILVNDLEKYQRQCEENGRKVHDLESELAMQRSICLQLEDRCKAATQEATRQATLLTEREMVLDAKIADLNSLTEAVKHADGQKIRFMECERLLVQETAEKTMAQCALADIRNREEYLLTVEQAHKENQENMKWREERFQLLEAAHSKLKGRMEDERKAWEMERAEIFADMATLQIDFESKKRSEAELQMELRRIHQALAVEESRRKLLESQVAESRTNLEKVAAEYETVQSDAESLRLKTSLEIGTLRDALGSKERQLKDLQVRHTQLELENQEAAGMQEELQQLKKDKDGLQKALERSDQELCALRKVHERSVETLAAKERGWEMEKEEMLQSLSISERVSASSRAEMDNLVSELERSRLLAERFRDSNKDLSRKLEDLEMVLEKAEIRSNEASLALDNLQRKSTEDLQFIQDLLGIKEKKLRDAEGRIKQYQITVNDLTSKCVKLEEESLVCSTQEEDLKAKRQQLMVFQEAKDKLHAHVVELERRCTEEKEIFMAALEEANAKLSEKEKLMMELQAELERSRYLVSTLQTRLAEEERQKGSDRQELETAHEELRTIKISLEHLNSSSRAAKEALLGSLACKDQKLLELRTNLSELEKTVADLSTKQEQNFEMKCGFENLEQQINQRTLQLNESEKARNVLLVQFTEERNTWNQDREILICKLNDCQEQLTRKDDRLKGMQYDLERKAESKMKLDADCAALKERLDECSIQLQEATARIHESKMEIEAMCKEAQVLIESRNDIAAAKESTIEQLKIKIRELEMRYEEKEGETGCQSSQISCLEAQLQEYLRIQQDMQERMRAMNASLIEKDDELKKASTGYDALHGELVQCQEDSSSMQLKMHQQMLDVQETLSTSHRELKTLKDQLGQLRLEKDALLKELGQQGMDLDDAHKKNQRLLDANLSLEDSVKRLREKILDHVKEASENKATIEQLCGDLEKAQSGLTSQDQEIKALQAKIEVTDIMNQQLREKEAKLLSLEEMLGEARTALEDNEEKMVASEWTVQQLANEIFKVKARLAQKEREETILREQLSNAERKLRGKEGEVMEMECYCKTVLKENKLKKAEFEKVSNEVREMRKEASKWQEKEASLIARSNEVASTLEEKEAALAESDREVKRGRELQAVMEGALESLKLQLANEKKLSFAQRSEMDLLCKDLEEIRSDRESAKGQLKELQIKVEQLEQSSEHQVQELRQETYDLSLELTHTRENLKELEKVNKNLIEESLRIQRENEALQEHLVAKERTLDDMEMKLTNVQTEFMDQATLAEQRSVDLEAVRSQLLVLLEKQSCVEDNLNCLQGQLADMQIVQQKLELEKARVNGELEASNFKLVAKDKELRHLHNQVEQLQVVSSKQEESNNLISRLTEELKVATISSSDQVSRLSASLSTAETEAKALEEKLAFKESELQALQEKFITIESANLEYENKITEIRDELERTRSDFEKQTEKLQSSSFQIKTLEKDNTELKSVAKEEQKALQNRLEDARSAMHILKGRLEEQTQTQTSLKALNLRLQNDIEQAVADLKTEREIRESSAFAAGSLQKTLDESQMNACLVAQKNEALTNEVEELTALIGELNAELKAQKESEKVLEAHSNRLQNDLEKAYSNLEIEKNRLQSLLQEKDALESDLINTKLKADFSIKEQESILQEKEVAYNILRDMDSKIETQKQRQMDLETVNETLLEDLKVANYELDREKKRAQSAAIAIEVLEKELIENKLKFKSVIEENRAIKRDLDTASSMISRLGDELEMQKTNQQSLEEANKKLHIDLALAQEEALARKSKLLEVITVLEKSQETSRELRAQMEILHKRLLNEDEDQHSICWLNEKIDPFAALPRDIGFFQRRTNCNGKVLSVPSGQQNHASPSELDQAESTMMQSCGDTDEELQHAKQSEQQISSWLRAEKEETQQRPTKELEAALLMVAGKIKTIEQLNEELDMLKSLLRKQEQRDRRECFGACDTMNKKAKMNHRGQLQDHLQGEEDDDEAQKSEPVISPDEYNHYLELCDSLLRKNIGLERRLDNLQRKNQILMQQMEELQQSPQVVTSGIYKQSFKGAKDSASNENASPEKDLKNAIRKRVSNTLQSRSSTPITDLSKVKTSWEAEHLTQIYCERKPLHVIQIPKRRRSNDENENHEISL</sequence>
<evidence type="ECO:0000313" key="1">
    <source>
        <dbReference type="EMBL" id="KAJ7524373.1"/>
    </source>
</evidence>